<gene>
    <name evidence="1" type="ORF">HKBW3S33_01741</name>
</gene>
<accession>A0A6V8PBS9</accession>
<dbReference type="Proteomes" id="UP000591948">
    <property type="component" value="Unassembled WGS sequence"/>
</dbReference>
<protein>
    <submittedName>
        <fullName evidence="1">Uncharacterized protein</fullName>
    </submittedName>
</protein>
<comment type="caution">
    <text evidence="1">The sequence shown here is derived from an EMBL/GenBank/DDBJ whole genome shotgun (WGS) entry which is preliminary data.</text>
</comment>
<name>A0A6V8PBS9_9ACTN</name>
<keyword evidence="2" id="KW-1185">Reference proteome</keyword>
<dbReference type="AlphaFoldDB" id="A0A6V8PBS9"/>
<organism evidence="1 2">
    <name type="scientific">Candidatus Hakubella thermalkaliphila</name>
    <dbReference type="NCBI Taxonomy" id="2754717"/>
    <lineage>
        <taxon>Bacteria</taxon>
        <taxon>Bacillati</taxon>
        <taxon>Actinomycetota</taxon>
        <taxon>Actinomycetota incertae sedis</taxon>
        <taxon>Candidatus Hakubellales</taxon>
        <taxon>Candidatus Hakubellaceae</taxon>
        <taxon>Candidatus Hakubella</taxon>
    </lineage>
</organism>
<proteinExistence type="predicted"/>
<evidence type="ECO:0000313" key="2">
    <source>
        <dbReference type="Proteomes" id="UP000591948"/>
    </source>
</evidence>
<feature type="non-terminal residue" evidence="1">
    <location>
        <position position="1"/>
    </location>
</feature>
<sequence length="43" mass="4597">SEARSGFFAAEFIHEIGPEGLVLSMGGIGGLEKDASQVCYLFY</sequence>
<reference evidence="1 2" key="1">
    <citation type="journal article" date="2020" name="Front. Microbiol.">
        <title>Single-cell genomics of novel Actinobacteria with the Wood-Ljungdahl pathway discovered in a serpentinizing system.</title>
        <authorList>
            <person name="Merino N."/>
            <person name="Kawai M."/>
            <person name="Boyd E.S."/>
            <person name="Colman D.R."/>
            <person name="McGlynn S.E."/>
            <person name="Nealson K.H."/>
            <person name="Kurokawa K."/>
            <person name="Hongoh Y."/>
        </authorList>
    </citation>
    <scope>NUCLEOTIDE SEQUENCE [LARGE SCALE GENOMIC DNA]</scope>
    <source>
        <strain evidence="1 2">S33</strain>
    </source>
</reference>
<dbReference type="EMBL" id="BLRY01000178">
    <property type="protein sequence ID" value="GFP28326.1"/>
    <property type="molecule type" value="Genomic_DNA"/>
</dbReference>
<evidence type="ECO:0000313" key="1">
    <source>
        <dbReference type="EMBL" id="GFP28326.1"/>
    </source>
</evidence>